<keyword evidence="2" id="KW-1185">Reference proteome</keyword>
<organism evidence="1 2">
    <name type="scientific">Kineococcus xinjiangensis</name>
    <dbReference type="NCBI Taxonomy" id="512762"/>
    <lineage>
        <taxon>Bacteria</taxon>
        <taxon>Bacillati</taxon>
        <taxon>Actinomycetota</taxon>
        <taxon>Actinomycetes</taxon>
        <taxon>Kineosporiales</taxon>
        <taxon>Kineosporiaceae</taxon>
        <taxon>Kineococcus</taxon>
    </lineage>
</organism>
<evidence type="ECO:0000313" key="1">
    <source>
        <dbReference type="EMBL" id="PPK94105.1"/>
    </source>
</evidence>
<comment type="caution">
    <text evidence="1">The sequence shown here is derived from an EMBL/GenBank/DDBJ whole genome shotgun (WGS) entry which is preliminary data.</text>
</comment>
<dbReference type="AlphaFoldDB" id="A0A2S6IIU8"/>
<accession>A0A2S6IIU8</accession>
<name>A0A2S6IIU8_9ACTN</name>
<protein>
    <submittedName>
        <fullName evidence="1">Uncharacterized protein</fullName>
    </submittedName>
</protein>
<evidence type="ECO:0000313" key="2">
    <source>
        <dbReference type="Proteomes" id="UP000239485"/>
    </source>
</evidence>
<gene>
    <name evidence="1" type="ORF">CLV92_1081</name>
</gene>
<dbReference type="EMBL" id="PTJD01000008">
    <property type="protein sequence ID" value="PPK94105.1"/>
    <property type="molecule type" value="Genomic_DNA"/>
</dbReference>
<reference evidence="1 2" key="1">
    <citation type="submission" date="2018-02" db="EMBL/GenBank/DDBJ databases">
        <title>Genomic Encyclopedia of Archaeal and Bacterial Type Strains, Phase II (KMG-II): from individual species to whole genera.</title>
        <authorList>
            <person name="Goeker M."/>
        </authorList>
    </citation>
    <scope>NUCLEOTIDE SEQUENCE [LARGE SCALE GENOMIC DNA]</scope>
    <source>
        <strain evidence="1 2">DSM 22857</strain>
    </source>
</reference>
<proteinExistence type="predicted"/>
<sequence length="92" mass="10468">MRDWLTARQAPEVRLRLEGPFPAAPMDPSWFLRIEAPFREADLLVFSDGRLDLSWYDPRDLDAGMRNEGHGHLSPTSLVALLERLVRPEGAV</sequence>
<dbReference type="Proteomes" id="UP000239485">
    <property type="component" value="Unassembled WGS sequence"/>
</dbReference>